<keyword evidence="1 4" id="KW-0479">Metal-binding</keyword>
<evidence type="ECO:0000313" key="9">
    <source>
        <dbReference type="Proteomes" id="UP001165289"/>
    </source>
</evidence>
<dbReference type="InterPro" id="IPR015943">
    <property type="entry name" value="WD40/YVTN_repeat-like_dom_sf"/>
</dbReference>
<proteinExistence type="predicted"/>
<dbReference type="GO" id="GO:0008270">
    <property type="term" value="F:zinc ion binding"/>
    <property type="evidence" value="ECO:0007669"/>
    <property type="project" value="UniProtKB-KW"/>
</dbReference>
<dbReference type="InterPro" id="IPR015797">
    <property type="entry name" value="NUDIX_hydrolase-like_dom_sf"/>
</dbReference>
<dbReference type="PROSITE" id="PS51462">
    <property type="entry name" value="NUDIX"/>
    <property type="match status" value="1"/>
</dbReference>
<evidence type="ECO:0000256" key="4">
    <source>
        <dbReference type="PROSITE-ProRule" id="PRU00723"/>
    </source>
</evidence>
<evidence type="ECO:0000259" key="7">
    <source>
        <dbReference type="PROSITE" id="PS51462"/>
    </source>
</evidence>
<feature type="region of interest" description="Disordered" evidence="5">
    <location>
        <begin position="1"/>
        <end position="26"/>
    </location>
</feature>
<evidence type="ECO:0000259" key="6">
    <source>
        <dbReference type="PROSITE" id="PS50103"/>
    </source>
</evidence>
<feature type="domain" description="Nudix hydrolase" evidence="7">
    <location>
        <begin position="40"/>
        <end position="206"/>
    </location>
</feature>
<dbReference type="InterPro" id="IPR000571">
    <property type="entry name" value="Znf_CCCH"/>
</dbReference>
<dbReference type="AlphaFoldDB" id="A0AAV7KIC7"/>
<name>A0AAV7KIC7_9METZ</name>
<accession>A0AAV7KIC7</accession>
<organism evidence="8 9">
    <name type="scientific">Oopsacas minuta</name>
    <dbReference type="NCBI Taxonomy" id="111878"/>
    <lineage>
        <taxon>Eukaryota</taxon>
        <taxon>Metazoa</taxon>
        <taxon>Porifera</taxon>
        <taxon>Hexactinellida</taxon>
        <taxon>Hexasterophora</taxon>
        <taxon>Lyssacinosida</taxon>
        <taxon>Leucopsacidae</taxon>
        <taxon>Oopsacas</taxon>
    </lineage>
</organism>
<gene>
    <name evidence="8" type="ORF">LOD99_14269</name>
</gene>
<dbReference type="SUPFAM" id="SSF90229">
    <property type="entry name" value="CCCH zinc finger"/>
    <property type="match status" value="1"/>
</dbReference>
<protein>
    <submittedName>
        <fullName evidence="8">Uncharacterized protein</fullName>
    </submittedName>
</protein>
<reference evidence="8 9" key="1">
    <citation type="journal article" date="2023" name="BMC Biol.">
        <title>The compact genome of the sponge Oopsacas minuta (Hexactinellida) is lacking key metazoan core genes.</title>
        <authorList>
            <person name="Santini S."/>
            <person name="Schenkelaars Q."/>
            <person name="Jourda C."/>
            <person name="Duchesne M."/>
            <person name="Belahbib H."/>
            <person name="Rocher C."/>
            <person name="Selva M."/>
            <person name="Riesgo A."/>
            <person name="Vervoort M."/>
            <person name="Leys S.P."/>
            <person name="Kodjabachian L."/>
            <person name="Le Bivic A."/>
            <person name="Borchiellini C."/>
            <person name="Claverie J.M."/>
            <person name="Renard E."/>
        </authorList>
    </citation>
    <scope>NUCLEOTIDE SEQUENCE [LARGE SCALE GENOMIC DNA]</scope>
    <source>
        <strain evidence="8">SPO-2</strain>
    </source>
</reference>
<feature type="compositionally biased region" description="Polar residues" evidence="5">
    <location>
        <begin position="1"/>
        <end position="12"/>
    </location>
</feature>
<dbReference type="EMBL" id="JAKMXF010000044">
    <property type="protein sequence ID" value="KAI6659929.1"/>
    <property type="molecule type" value="Genomic_DNA"/>
</dbReference>
<evidence type="ECO:0000256" key="5">
    <source>
        <dbReference type="SAM" id="MobiDB-lite"/>
    </source>
</evidence>
<dbReference type="Gene3D" id="4.10.1000.10">
    <property type="entry name" value="Zinc finger, CCCH-type"/>
    <property type="match status" value="1"/>
</dbReference>
<dbReference type="PROSITE" id="PS50103">
    <property type="entry name" value="ZF_C3H1"/>
    <property type="match status" value="1"/>
</dbReference>
<comment type="caution">
    <text evidence="8">The sequence shown here is derived from an EMBL/GenBank/DDBJ whole genome shotgun (WGS) entry which is preliminary data.</text>
</comment>
<evidence type="ECO:0000313" key="8">
    <source>
        <dbReference type="EMBL" id="KAI6659929.1"/>
    </source>
</evidence>
<keyword evidence="3 4" id="KW-0862">Zinc</keyword>
<feature type="region of interest" description="Disordered" evidence="5">
    <location>
        <begin position="361"/>
        <end position="398"/>
    </location>
</feature>
<evidence type="ECO:0000256" key="3">
    <source>
        <dbReference type="ARBA" id="ARBA00022833"/>
    </source>
</evidence>
<evidence type="ECO:0000256" key="1">
    <source>
        <dbReference type="ARBA" id="ARBA00022723"/>
    </source>
</evidence>
<feature type="compositionally biased region" description="Polar residues" evidence="5">
    <location>
        <begin position="383"/>
        <end position="395"/>
    </location>
</feature>
<feature type="domain" description="C3H1-type" evidence="6">
    <location>
        <begin position="398"/>
        <end position="425"/>
    </location>
</feature>
<dbReference type="Gene3D" id="2.130.10.10">
    <property type="entry name" value="YVTN repeat-like/Quinoprotein amine dehydrogenase"/>
    <property type="match status" value="1"/>
</dbReference>
<dbReference type="InterPro" id="IPR036322">
    <property type="entry name" value="WD40_repeat_dom_sf"/>
</dbReference>
<feature type="region of interest" description="Disordered" evidence="5">
    <location>
        <begin position="313"/>
        <end position="347"/>
    </location>
</feature>
<keyword evidence="2 4" id="KW-0863">Zinc-finger</keyword>
<keyword evidence="9" id="KW-1185">Reference proteome</keyword>
<dbReference type="SUPFAM" id="SSF55811">
    <property type="entry name" value="Nudix"/>
    <property type="match status" value="1"/>
</dbReference>
<dbReference type="SUPFAM" id="SSF50978">
    <property type="entry name" value="WD40 repeat-like"/>
    <property type="match status" value="1"/>
</dbReference>
<dbReference type="SMART" id="SM00356">
    <property type="entry name" value="ZnF_C3H1"/>
    <property type="match status" value="1"/>
</dbReference>
<sequence>MHNHAMATQNYPVYQEPDNSDTQISDTDRAQPYAELGAHYSRPYVGIAVVCRCTDGQVLCILQRKGQNSFGSLKWSFPGGRLDQINDMDEHGSTGTRRKLMETCGGGTPHGLPPLIHIIWSQSGKNNHTLYHVFSIDPDADNKWLNWHPAPLPEFVHEVDTSAQELLIDRTRFECRAGNCWVDLECLGRECYQLDTNLLSRPDLHRGLINWVQMYAKQTFTHLNITTTLPEPRPQRFRRRHSSLPVSHYVPSITAMDRPALSHNFPEAFSHLQSIPADIQSQPLYPIPVQMPQFMRGTGGSGSMSPQQLLFNTASPAHSPTVPNPSPSAPTSPGDYAPTSPSNSISSGSSICFSISTPQYKPHDRCTDSPKSFISEPPFPTERPSTADSLESGSSTDERKNMPCQYFLAGHCNYGDNCWYYHPSQPTFTHYYDRDSRIPILPQQYTRGRIYLPTQNVSNYPQLIPPLPYFYPGQFSQPMHHPMISSYNRYHRHFKQRTVFPYFKTIHEEKLRQFPINGFIGCFNQIFILYHNTVLIYDFCYLQNTNRITLSYQGEETFATANISCIQGSIKHFGIIILGCEDGSVIAWNWITKQYLLGDPVKTTSISALSVISGNSLLAGTTDGRLVMYHFSLTDQQHSIELVFANSSHPTCINDIHCHEGQSVTVDISGNIFVWKLDATQTTFLFKLASHDVIFHSHLIHNYLLTLSLPHTSTTPETEGEPNWPISHMQPTHIHTSVIHEEVMSVNLDKLTLNTVSRSSVELWDLSSVENKSLLNKYLENEFTSSAVCNTQNGIFLAVSSTLGEILIIDCYTFNVKMTIPAISESIAKCQGIYSKCAPRQESQVFNINILSVWSDGMIRIHNCRL</sequence>
<dbReference type="Gene3D" id="3.90.79.10">
    <property type="entry name" value="Nucleoside Triphosphate Pyrophosphohydrolase"/>
    <property type="match status" value="1"/>
</dbReference>
<dbReference type="InterPro" id="IPR000086">
    <property type="entry name" value="NUDIX_hydrolase_dom"/>
</dbReference>
<feature type="zinc finger region" description="C3H1-type" evidence="4">
    <location>
        <begin position="398"/>
        <end position="425"/>
    </location>
</feature>
<dbReference type="Proteomes" id="UP001165289">
    <property type="component" value="Unassembled WGS sequence"/>
</dbReference>
<evidence type="ECO:0000256" key="2">
    <source>
        <dbReference type="ARBA" id="ARBA00022771"/>
    </source>
</evidence>
<dbReference type="InterPro" id="IPR036855">
    <property type="entry name" value="Znf_CCCH_sf"/>
</dbReference>